<dbReference type="NCBIfam" id="NF008121">
    <property type="entry name" value="PRK10869.1"/>
    <property type="match status" value="1"/>
</dbReference>
<dbReference type="Gene3D" id="3.40.50.300">
    <property type="entry name" value="P-loop containing nucleotide triphosphate hydrolases"/>
    <property type="match status" value="2"/>
</dbReference>
<evidence type="ECO:0000256" key="4">
    <source>
        <dbReference type="ARBA" id="ARBA00022741"/>
    </source>
</evidence>
<feature type="coiled-coil region" evidence="10">
    <location>
        <begin position="326"/>
        <end position="356"/>
    </location>
</feature>
<dbReference type="PANTHER" id="PTHR11059:SF0">
    <property type="entry name" value="DNA REPAIR PROTEIN RECN"/>
    <property type="match status" value="1"/>
</dbReference>
<evidence type="ECO:0000256" key="3">
    <source>
        <dbReference type="ARBA" id="ARBA00021315"/>
    </source>
</evidence>
<dbReference type="FunFam" id="3.40.50.300:FF:000319">
    <property type="entry name" value="DNA repair protein RecN"/>
    <property type="match status" value="1"/>
</dbReference>
<evidence type="ECO:0000313" key="12">
    <source>
        <dbReference type="EMBL" id="MCS3903696.1"/>
    </source>
</evidence>
<evidence type="ECO:0000256" key="6">
    <source>
        <dbReference type="ARBA" id="ARBA00022840"/>
    </source>
</evidence>
<reference evidence="12" key="1">
    <citation type="submission" date="2022-08" db="EMBL/GenBank/DDBJ databases">
        <title>Genomic Encyclopedia of Type Strains, Phase III (KMG-III): the genomes of soil and plant-associated and newly described type strains.</title>
        <authorList>
            <person name="Whitman W."/>
        </authorList>
    </citation>
    <scope>NUCLEOTIDE SEQUENCE</scope>
    <source>
        <strain evidence="12">HMT 1</strain>
    </source>
</reference>
<keyword evidence="5 9" id="KW-0227">DNA damage</keyword>
<comment type="similarity">
    <text evidence="2 9">Belongs to the RecN family.</text>
</comment>
<feature type="domain" description="RecF/RecN/SMC N-terminal" evidence="11">
    <location>
        <begin position="2"/>
        <end position="508"/>
    </location>
</feature>
<keyword evidence="13" id="KW-1185">Reference proteome</keyword>
<dbReference type="InterPro" id="IPR003395">
    <property type="entry name" value="RecF/RecN/SMC_N"/>
</dbReference>
<dbReference type="SUPFAM" id="SSF52540">
    <property type="entry name" value="P-loop containing nucleoside triphosphate hydrolases"/>
    <property type="match status" value="2"/>
</dbReference>
<evidence type="ECO:0000256" key="10">
    <source>
        <dbReference type="SAM" id="Coils"/>
    </source>
</evidence>
<sequence>MLTALHIRNFAVIDEVELHFGAGMTVLTGETGAGKSIIVDALGLILGDRADSALLRAGAERCELSATFNITGNAPLQELLEEQAISGGDDELLIRRVINADGRSKAFVNGSQVALQTLKPMGELLIDIHGQHAHQSLLKRDAQRQLLDEQGDYAALLAEVADLYRQWRDVCQQLDNLAGLGEDREAKLELLRYQVQELQSLNPQPDEFEALDQEYTRLANASRLVEGAQSAYSRLADDDQAISVLAKRIERELRELGRYDERLIAVADLLDNSVIQLNEAGDELRHYLDRLELDPERLQQVEQRLSAMHDLARKHHIQPETLADHLQSLSEQLQQLEASDEHYAQLRDQQQKLLDQYHAACTRLHKERQKTAAALGQTVTEQIRELGMAGGEFVIDVQAETEARPSVHGQDRIDFLVSANPGQPPRPLAKVASGGELSRISLALQVRASDSSGAASMIFDEVDAGIGGGVAEIVGQLLRQIGEHHQVFCVTHLPQVASLGHAHLRVLKMTGDSETRTRVATLSAEERVEEIARMLGGLKITEQTRAHAREMLAG</sequence>
<dbReference type="CDD" id="cd03241">
    <property type="entry name" value="ABC_RecN"/>
    <property type="match status" value="2"/>
</dbReference>
<comment type="caution">
    <text evidence="12">The sequence shown here is derived from an EMBL/GenBank/DDBJ whole genome shotgun (WGS) entry which is preliminary data.</text>
</comment>
<protein>
    <recommendedName>
        <fullName evidence="3 9">DNA repair protein RecN</fullName>
    </recommendedName>
    <alternativeName>
        <fullName evidence="8 9">Recombination protein N</fullName>
    </alternativeName>
</protein>
<keyword evidence="10" id="KW-0175">Coiled coil</keyword>
<organism evidence="12 13">
    <name type="scientific">Methylohalomonas lacus</name>
    <dbReference type="NCBI Taxonomy" id="398773"/>
    <lineage>
        <taxon>Bacteria</taxon>
        <taxon>Pseudomonadati</taxon>
        <taxon>Pseudomonadota</taxon>
        <taxon>Gammaproteobacteria</taxon>
        <taxon>Methylohalomonadales</taxon>
        <taxon>Methylohalomonadaceae</taxon>
        <taxon>Methylohalomonas</taxon>
    </lineage>
</organism>
<evidence type="ECO:0000256" key="1">
    <source>
        <dbReference type="ARBA" id="ARBA00003618"/>
    </source>
</evidence>
<accession>A0AAE3HJV1</accession>
<dbReference type="Proteomes" id="UP001204445">
    <property type="component" value="Unassembled WGS sequence"/>
</dbReference>
<dbReference type="GO" id="GO:0006310">
    <property type="term" value="P:DNA recombination"/>
    <property type="evidence" value="ECO:0007669"/>
    <property type="project" value="InterPro"/>
</dbReference>
<keyword evidence="6" id="KW-0067">ATP-binding</keyword>
<dbReference type="GO" id="GO:0005524">
    <property type="term" value="F:ATP binding"/>
    <property type="evidence" value="ECO:0007669"/>
    <property type="project" value="UniProtKB-KW"/>
</dbReference>
<keyword evidence="7 9" id="KW-0234">DNA repair</keyword>
<dbReference type="PIRSF" id="PIRSF003128">
    <property type="entry name" value="RecN"/>
    <property type="match status" value="1"/>
</dbReference>
<dbReference type="InterPro" id="IPR004604">
    <property type="entry name" value="DNA_recomb/repair_RecN"/>
</dbReference>
<dbReference type="GO" id="GO:0009432">
    <property type="term" value="P:SOS response"/>
    <property type="evidence" value="ECO:0007669"/>
    <property type="project" value="TreeGrafter"/>
</dbReference>
<keyword evidence="4" id="KW-0547">Nucleotide-binding</keyword>
<comment type="function">
    <text evidence="1 9">May be involved in recombinational repair of damaged DNA.</text>
</comment>
<evidence type="ECO:0000256" key="7">
    <source>
        <dbReference type="ARBA" id="ARBA00023204"/>
    </source>
</evidence>
<dbReference type="AlphaFoldDB" id="A0AAE3HJV1"/>
<evidence type="ECO:0000259" key="11">
    <source>
        <dbReference type="Pfam" id="PF02463"/>
    </source>
</evidence>
<dbReference type="GO" id="GO:0043590">
    <property type="term" value="C:bacterial nucleoid"/>
    <property type="evidence" value="ECO:0007669"/>
    <property type="project" value="TreeGrafter"/>
</dbReference>
<name>A0AAE3HJV1_9GAMM</name>
<evidence type="ECO:0000256" key="9">
    <source>
        <dbReference type="PIRNR" id="PIRNR003128"/>
    </source>
</evidence>
<dbReference type="NCBIfam" id="TIGR00634">
    <property type="entry name" value="recN"/>
    <property type="match status" value="1"/>
</dbReference>
<dbReference type="PANTHER" id="PTHR11059">
    <property type="entry name" value="DNA REPAIR PROTEIN RECN"/>
    <property type="match status" value="1"/>
</dbReference>
<gene>
    <name evidence="12" type="ORF">J2T55_001727</name>
</gene>
<dbReference type="EMBL" id="JANUCT010000011">
    <property type="protein sequence ID" value="MCS3903696.1"/>
    <property type="molecule type" value="Genomic_DNA"/>
</dbReference>
<dbReference type="GO" id="GO:0006281">
    <property type="term" value="P:DNA repair"/>
    <property type="evidence" value="ECO:0007669"/>
    <property type="project" value="UniProtKB-KW"/>
</dbReference>
<dbReference type="FunFam" id="3.40.50.300:FF:000356">
    <property type="entry name" value="DNA repair protein RecN"/>
    <property type="match status" value="1"/>
</dbReference>
<evidence type="ECO:0000256" key="8">
    <source>
        <dbReference type="ARBA" id="ARBA00033408"/>
    </source>
</evidence>
<proteinExistence type="inferred from homology"/>
<dbReference type="InterPro" id="IPR027417">
    <property type="entry name" value="P-loop_NTPase"/>
</dbReference>
<evidence type="ECO:0000256" key="2">
    <source>
        <dbReference type="ARBA" id="ARBA00009441"/>
    </source>
</evidence>
<dbReference type="Pfam" id="PF02463">
    <property type="entry name" value="SMC_N"/>
    <property type="match status" value="1"/>
</dbReference>
<dbReference type="RefSeq" id="WP_259055643.1">
    <property type="nucleotide sequence ID" value="NZ_JANUCT010000011.1"/>
</dbReference>
<evidence type="ECO:0000256" key="5">
    <source>
        <dbReference type="ARBA" id="ARBA00022763"/>
    </source>
</evidence>
<evidence type="ECO:0000313" key="13">
    <source>
        <dbReference type="Proteomes" id="UP001204445"/>
    </source>
</evidence>